<comment type="caution">
    <text evidence="2">The sequence shown here is derived from an EMBL/GenBank/DDBJ whole genome shotgun (WGS) entry which is preliminary data.</text>
</comment>
<dbReference type="EMBL" id="PKPP01006752">
    <property type="protein sequence ID" value="PWA55442.1"/>
    <property type="molecule type" value="Genomic_DNA"/>
</dbReference>
<dbReference type="GO" id="GO:0006952">
    <property type="term" value="P:defense response"/>
    <property type="evidence" value="ECO:0007669"/>
    <property type="project" value="InterPro"/>
</dbReference>
<organism evidence="2 3">
    <name type="scientific">Artemisia annua</name>
    <name type="common">Sweet wormwood</name>
    <dbReference type="NCBI Taxonomy" id="35608"/>
    <lineage>
        <taxon>Eukaryota</taxon>
        <taxon>Viridiplantae</taxon>
        <taxon>Streptophyta</taxon>
        <taxon>Embryophyta</taxon>
        <taxon>Tracheophyta</taxon>
        <taxon>Spermatophyta</taxon>
        <taxon>Magnoliopsida</taxon>
        <taxon>eudicotyledons</taxon>
        <taxon>Gunneridae</taxon>
        <taxon>Pentapetalae</taxon>
        <taxon>asterids</taxon>
        <taxon>campanulids</taxon>
        <taxon>Asterales</taxon>
        <taxon>Asteraceae</taxon>
        <taxon>Asteroideae</taxon>
        <taxon>Anthemideae</taxon>
        <taxon>Artemisiinae</taxon>
        <taxon>Artemisia</taxon>
    </lineage>
</organism>
<feature type="domain" description="Bet v I/Major latex protein" evidence="1">
    <location>
        <begin position="2"/>
        <end position="151"/>
    </location>
</feature>
<dbReference type="SMART" id="SM01037">
    <property type="entry name" value="Bet_v_1"/>
    <property type="match status" value="1"/>
</dbReference>
<dbReference type="AlphaFoldDB" id="A0A2U1M2F7"/>
<gene>
    <name evidence="2" type="ORF">CTI12_AA224670</name>
</gene>
<dbReference type="InterPro" id="IPR000916">
    <property type="entry name" value="Bet_v_I/MLP"/>
</dbReference>
<dbReference type="Gene3D" id="3.30.530.20">
    <property type="match status" value="1"/>
</dbReference>
<protein>
    <submittedName>
        <fullName evidence="2">Bet v I domain-containing protein</fullName>
    </submittedName>
</protein>
<dbReference type="OrthoDB" id="1858121at2759"/>
<dbReference type="SUPFAM" id="SSF55961">
    <property type="entry name" value="Bet v1-like"/>
    <property type="match status" value="1"/>
</dbReference>
<evidence type="ECO:0000313" key="3">
    <source>
        <dbReference type="Proteomes" id="UP000245207"/>
    </source>
</evidence>
<dbReference type="InterPro" id="IPR023393">
    <property type="entry name" value="START-like_dom_sf"/>
</dbReference>
<dbReference type="Proteomes" id="UP000245207">
    <property type="component" value="Unassembled WGS sequence"/>
</dbReference>
<sequence>MAITGKLVQEVDITCRGNLLHDFYKNKPDQVAVMTPDKIQRCDLVTGEWGAPGYVISWHYIHDGKIQTAKEIIEEVDDETHKIVFKVIESELLQVYTALTLAVHIEDRDNKQVAVWTINFEKVNANIPDPTIYLDMLCACTKDMDAYILKQA</sequence>
<accession>A0A2U1M2F7</accession>
<keyword evidence="3" id="KW-1185">Reference proteome</keyword>
<name>A0A2U1M2F7_ARTAN</name>
<evidence type="ECO:0000259" key="1">
    <source>
        <dbReference type="SMART" id="SM01037"/>
    </source>
</evidence>
<proteinExistence type="predicted"/>
<dbReference type="InterPro" id="IPR051761">
    <property type="entry name" value="MLP-like_ligand-binding"/>
</dbReference>
<dbReference type="Pfam" id="PF00407">
    <property type="entry name" value="Bet_v_1"/>
    <property type="match status" value="1"/>
</dbReference>
<evidence type="ECO:0000313" key="2">
    <source>
        <dbReference type="EMBL" id="PWA55442.1"/>
    </source>
</evidence>
<dbReference type="PANTHER" id="PTHR31907">
    <property type="entry name" value="MLP-LIKE PROTEIN 423"/>
    <property type="match status" value="1"/>
</dbReference>
<dbReference type="STRING" id="35608.A0A2U1M2F7"/>
<reference evidence="2 3" key="1">
    <citation type="journal article" date="2018" name="Mol. Plant">
        <title>The genome of Artemisia annua provides insight into the evolution of Asteraceae family and artemisinin biosynthesis.</title>
        <authorList>
            <person name="Shen Q."/>
            <person name="Zhang L."/>
            <person name="Liao Z."/>
            <person name="Wang S."/>
            <person name="Yan T."/>
            <person name="Shi P."/>
            <person name="Liu M."/>
            <person name="Fu X."/>
            <person name="Pan Q."/>
            <person name="Wang Y."/>
            <person name="Lv Z."/>
            <person name="Lu X."/>
            <person name="Zhang F."/>
            <person name="Jiang W."/>
            <person name="Ma Y."/>
            <person name="Chen M."/>
            <person name="Hao X."/>
            <person name="Li L."/>
            <person name="Tang Y."/>
            <person name="Lv G."/>
            <person name="Zhou Y."/>
            <person name="Sun X."/>
            <person name="Brodelius P.E."/>
            <person name="Rose J.K.C."/>
            <person name="Tang K."/>
        </authorList>
    </citation>
    <scope>NUCLEOTIDE SEQUENCE [LARGE SCALE GENOMIC DNA]</scope>
    <source>
        <strain evidence="3">cv. Huhao1</strain>
        <tissue evidence="2">Leaf</tissue>
    </source>
</reference>